<dbReference type="RefSeq" id="WP_036819114.1">
    <property type="nucleotide sequence ID" value="NZ_JGVO01000193.1"/>
</dbReference>
<proteinExistence type="predicted"/>
<evidence type="ECO:0000313" key="3">
    <source>
        <dbReference type="Proteomes" id="UP000241771"/>
    </source>
</evidence>
<evidence type="ECO:0000313" key="2">
    <source>
        <dbReference type="EMBL" id="PSW21800.1"/>
    </source>
</evidence>
<evidence type="ECO:0000259" key="1">
    <source>
        <dbReference type="PROSITE" id="PS51186"/>
    </source>
</evidence>
<dbReference type="CDD" id="cd04301">
    <property type="entry name" value="NAT_SF"/>
    <property type="match status" value="1"/>
</dbReference>
<reference evidence="2 3" key="1">
    <citation type="submission" date="2018-01" db="EMBL/GenBank/DDBJ databases">
        <title>Whole genome sequencing of Histamine producing bacteria.</title>
        <authorList>
            <person name="Butler K."/>
        </authorList>
    </citation>
    <scope>NUCLEOTIDE SEQUENCE [LARGE SCALE GENOMIC DNA]</scope>
    <source>
        <strain evidence="2 3">DSM 100436</strain>
    </source>
</reference>
<dbReference type="OrthoDB" id="9796171at2"/>
<dbReference type="SUPFAM" id="SSF55729">
    <property type="entry name" value="Acyl-CoA N-acyltransferases (Nat)"/>
    <property type="match status" value="1"/>
</dbReference>
<keyword evidence="2" id="KW-0808">Transferase</keyword>
<organism evidence="2 3">
    <name type="scientific">Photobacterium sanctipauli</name>
    <dbReference type="NCBI Taxonomy" id="1342794"/>
    <lineage>
        <taxon>Bacteria</taxon>
        <taxon>Pseudomonadati</taxon>
        <taxon>Pseudomonadota</taxon>
        <taxon>Gammaproteobacteria</taxon>
        <taxon>Vibrionales</taxon>
        <taxon>Vibrionaceae</taxon>
        <taxon>Photobacterium</taxon>
    </lineage>
</organism>
<dbReference type="GO" id="GO:0016747">
    <property type="term" value="F:acyltransferase activity, transferring groups other than amino-acyl groups"/>
    <property type="evidence" value="ECO:0007669"/>
    <property type="project" value="InterPro"/>
</dbReference>
<dbReference type="InterPro" id="IPR000182">
    <property type="entry name" value="GNAT_dom"/>
</dbReference>
<dbReference type="AlphaFoldDB" id="A0A2T3NZX5"/>
<protein>
    <submittedName>
        <fullName evidence="2">GNAT family N-acetyltransferase</fullName>
    </submittedName>
</protein>
<dbReference type="PROSITE" id="PS51186">
    <property type="entry name" value="GNAT"/>
    <property type="match status" value="1"/>
</dbReference>
<keyword evidence="3" id="KW-1185">Reference proteome</keyword>
<name>A0A2T3NZX5_9GAMM</name>
<dbReference type="Pfam" id="PF00583">
    <property type="entry name" value="Acetyltransf_1"/>
    <property type="match status" value="1"/>
</dbReference>
<accession>A0A2T3NZX5</accession>
<gene>
    <name evidence="2" type="ORF">C9I98_00595</name>
</gene>
<dbReference type="InterPro" id="IPR016181">
    <property type="entry name" value="Acyl_CoA_acyltransferase"/>
</dbReference>
<dbReference type="EMBL" id="PYMA01000001">
    <property type="protein sequence ID" value="PSW21800.1"/>
    <property type="molecule type" value="Genomic_DNA"/>
</dbReference>
<feature type="domain" description="N-acetyltransferase" evidence="1">
    <location>
        <begin position="1"/>
        <end position="142"/>
    </location>
</feature>
<dbReference type="Proteomes" id="UP000241771">
    <property type="component" value="Unassembled WGS sequence"/>
</dbReference>
<dbReference type="Gene3D" id="3.40.630.30">
    <property type="match status" value="1"/>
</dbReference>
<comment type="caution">
    <text evidence="2">The sequence shown here is derived from an EMBL/GenBank/DDBJ whole genome shotgun (WGS) entry which is preliminary data.</text>
</comment>
<sequence length="142" mass="16216">MDIEIGNSEALITKSQMIRRQVFVKEQAIPLELDLDGLDQGSYHALVTDQDSLVATARLTIDDSNQAHMARVAVLAPYRGASVATWVIKAMMAFAREKNVESIHIYAHHYLRCYYERLGYQYIKDAETVGSHQLIEMHHRIK</sequence>